<keyword evidence="3" id="KW-0808">Transferase</keyword>
<dbReference type="FunFam" id="1.10.510.10:FF:000186">
    <property type="entry name" value="Mitogen-activated protein kinase kinase kinase"/>
    <property type="match status" value="1"/>
</dbReference>
<dbReference type="SMART" id="SM00220">
    <property type="entry name" value="S_TKc"/>
    <property type="match status" value="1"/>
</dbReference>
<comment type="similarity">
    <text evidence="1">Belongs to the protein kinase superfamily. STE Ser/Thr protein kinase family. MAP kinase kinase kinase subfamily.</text>
</comment>
<dbReference type="GO" id="GO:0005524">
    <property type="term" value="F:ATP binding"/>
    <property type="evidence" value="ECO:0007669"/>
    <property type="project" value="UniProtKB-UniRule"/>
</dbReference>
<protein>
    <recommendedName>
        <fullName evidence="2">mitogen-activated protein kinase kinase kinase</fullName>
        <ecNumber evidence="2">2.7.11.25</ecNumber>
    </recommendedName>
</protein>
<dbReference type="InterPro" id="IPR000719">
    <property type="entry name" value="Prot_kinase_dom"/>
</dbReference>
<feature type="compositionally biased region" description="Low complexity" evidence="10">
    <location>
        <begin position="114"/>
        <end position="125"/>
    </location>
</feature>
<dbReference type="EMBL" id="VOIH02000008">
    <property type="protein sequence ID" value="KAF3440592.1"/>
    <property type="molecule type" value="Genomic_DNA"/>
</dbReference>
<comment type="catalytic activity">
    <reaction evidence="8">
        <text>L-seryl-[protein] + ATP = O-phospho-L-seryl-[protein] + ADP + H(+)</text>
        <dbReference type="Rhea" id="RHEA:17989"/>
        <dbReference type="Rhea" id="RHEA-COMP:9863"/>
        <dbReference type="Rhea" id="RHEA-COMP:11604"/>
        <dbReference type="ChEBI" id="CHEBI:15378"/>
        <dbReference type="ChEBI" id="CHEBI:29999"/>
        <dbReference type="ChEBI" id="CHEBI:30616"/>
        <dbReference type="ChEBI" id="CHEBI:83421"/>
        <dbReference type="ChEBI" id="CHEBI:456216"/>
        <dbReference type="EC" id="2.7.11.25"/>
    </reaction>
</comment>
<name>A0A8K0GTB9_9ROSA</name>
<dbReference type="InterPro" id="IPR017441">
    <property type="entry name" value="Protein_kinase_ATP_BS"/>
</dbReference>
<dbReference type="PROSITE" id="PS50011">
    <property type="entry name" value="PROTEIN_KINASE_DOM"/>
    <property type="match status" value="1"/>
</dbReference>
<evidence type="ECO:0000256" key="1">
    <source>
        <dbReference type="ARBA" id="ARBA00006529"/>
    </source>
</evidence>
<dbReference type="AlphaFoldDB" id="A0A8K0GTB9"/>
<proteinExistence type="inferred from homology"/>
<evidence type="ECO:0000256" key="2">
    <source>
        <dbReference type="ARBA" id="ARBA00012406"/>
    </source>
</evidence>
<feature type="domain" description="Protein kinase" evidence="11">
    <location>
        <begin position="228"/>
        <end position="484"/>
    </location>
</feature>
<evidence type="ECO:0000256" key="10">
    <source>
        <dbReference type="SAM" id="MobiDB-lite"/>
    </source>
</evidence>
<dbReference type="PANTHER" id="PTHR48016:SF8">
    <property type="entry name" value="MITOGEN-ACTIVATED PROTEIN KINASE KINASE KINASE 3"/>
    <property type="match status" value="1"/>
</dbReference>
<evidence type="ECO:0000256" key="4">
    <source>
        <dbReference type="ARBA" id="ARBA00022741"/>
    </source>
</evidence>
<evidence type="ECO:0000256" key="8">
    <source>
        <dbReference type="ARBA" id="ARBA00048329"/>
    </source>
</evidence>
<keyword evidence="13" id="KW-1185">Reference proteome</keyword>
<dbReference type="InterPro" id="IPR050538">
    <property type="entry name" value="MAP_kinase_kinase_kinase"/>
</dbReference>
<dbReference type="EC" id="2.7.11.25" evidence="2"/>
<evidence type="ECO:0000313" key="12">
    <source>
        <dbReference type="EMBL" id="KAF3440592.1"/>
    </source>
</evidence>
<feature type="compositionally biased region" description="Basic and acidic residues" evidence="10">
    <location>
        <begin position="38"/>
        <end position="56"/>
    </location>
</feature>
<comment type="caution">
    <text evidence="12">The sequence shown here is derived from an EMBL/GenBank/DDBJ whole genome shotgun (WGS) entry which is preliminary data.</text>
</comment>
<comment type="catalytic activity">
    <reaction evidence="7">
        <text>L-threonyl-[protein] + ATP = O-phospho-L-threonyl-[protein] + ADP + H(+)</text>
        <dbReference type="Rhea" id="RHEA:46608"/>
        <dbReference type="Rhea" id="RHEA-COMP:11060"/>
        <dbReference type="Rhea" id="RHEA-COMP:11605"/>
        <dbReference type="ChEBI" id="CHEBI:15378"/>
        <dbReference type="ChEBI" id="CHEBI:30013"/>
        <dbReference type="ChEBI" id="CHEBI:30616"/>
        <dbReference type="ChEBI" id="CHEBI:61977"/>
        <dbReference type="ChEBI" id="CHEBI:456216"/>
        <dbReference type="EC" id="2.7.11.25"/>
    </reaction>
</comment>
<dbReference type="GO" id="GO:0005737">
    <property type="term" value="C:cytoplasm"/>
    <property type="evidence" value="ECO:0007669"/>
    <property type="project" value="TreeGrafter"/>
</dbReference>
<feature type="region of interest" description="Disordered" evidence="10">
    <location>
        <begin position="1"/>
        <end position="216"/>
    </location>
</feature>
<accession>A0A8K0GTB9</accession>
<sequence length="615" mass="67314">MPAWWPRKSSKSKEEQHQNHVQQQNAHGNHYSFLKSSVKNDSKKGKDKPKSFDEVFPRGSPRVSKDFGAPGGSSSGFSGFDSDGLEKRGHPLPRPSVSSMHSLGIDHGVGLGSGSFSSSVSSSGSSEDHPIANDHGQFGANRANANPKFRARSRSPNPGSRGPTSPTSPLHPLFSGMSLESPTGKLEDGKSQCHRLPLPPGSPTSPSALANTRTGGVTDSSTLIISKWKKGKLLGRGSFGHVYVGFNSESGQMCAIKEVRLVSDDQTSKESLKQLHQEINLLSQLSHPNIVRYYGSELVDDTLSVYLEYVSGGSIHKLLQEYGSFKEPVIQNYTRQIVSGLAYLHGRNTVHRDIKGANILVDPNGEIKLADFGMAKHITNCASMLSFKGSPYWMAPEVVMNTNGYSLAVDIWSLGCTILEMATSKPPWSQYEGVAAIFKIGNSKDIPEIPDYLSFDAKNFVRLCLQREPSSRPTASQLLDHPFIRDQSTTRVANINLTKDAFPYAFDGSRTRPVLEPVITTSRALRNPRDNARMITSLPVSPCSSPLRQYGPAYKSCFLSPPHPNFSIPGQSGYNLNDYSSYQMRSNPSHTLDSWREMPLVRPQTPGGSPRTRPI</sequence>
<evidence type="ECO:0000313" key="13">
    <source>
        <dbReference type="Proteomes" id="UP000796880"/>
    </source>
</evidence>
<evidence type="ECO:0000256" key="6">
    <source>
        <dbReference type="ARBA" id="ARBA00022840"/>
    </source>
</evidence>
<dbReference type="OrthoDB" id="266718at2759"/>
<gene>
    <name evidence="12" type="ORF">FNV43_RR18876</name>
</gene>
<keyword evidence="5" id="KW-0418">Kinase</keyword>
<keyword evidence="6 9" id="KW-0067">ATP-binding</keyword>
<evidence type="ECO:0000256" key="3">
    <source>
        <dbReference type="ARBA" id="ARBA00022679"/>
    </source>
</evidence>
<evidence type="ECO:0000259" key="11">
    <source>
        <dbReference type="PROSITE" id="PS50011"/>
    </source>
</evidence>
<feature type="binding site" evidence="9">
    <location>
        <position position="257"/>
    </location>
    <ligand>
        <name>ATP</name>
        <dbReference type="ChEBI" id="CHEBI:30616"/>
    </ligand>
</feature>
<dbReference type="PANTHER" id="PTHR48016">
    <property type="entry name" value="MAP KINASE KINASE KINASE SSK2-RELATED-RELATED"/>
    <property type="match status" value="1"/>
</dbReference>
<keyword evidence="4 9" id="KW-0547">Nucleotide-binding</keyword>
<organism evidence="12 13">
    <name type="scientific">Rhamnella rubrinervis</name>
    <dbReference type="NCBI Taxonomy" id="2594499"/>
    <lineage>
        <taxon>Eukaryota</taxon>
        <taxon>Viridiplantae</taxon>
        <taxon>Streptophyta</taxon>
        <taxon>Embryophyta</taxon>
        <taxon>Tracheophyta</taxon>
        <taxon>Spermatophyta</taxon>
        <taxon>Magnoliopsida</taxon>
        <taxon>eudicotyledons</taxon>
        <taxon>Gunneridae</taxon>
        <taxon>Pentapetalae</taxon>
        <taxon>rosids</taxon>
        <taxon>fabids</taxon>
        <taxon>Rosales</taxon>
        <taxon>Rhamnaceae</taxon>
        <taxon>rhamnoid group</taxon>
        <taxon>Rhamneae</taxon>
        <taxon>Rhamnella</taxon>
    </lineage>
</organism>
<feature type="compositionally biased region" description="Low complexity" evidence="10">
    <location>
        <begin position="154"/>
        <end position="168"/>
    </location>
</feature>
<dbReference type="Pfam" id="PF00069">
    <property type="entry name" value="Pkinase"/>
    <property type="match status" value="1"/>
</dbReference>
<dbReference type="Proteomes" id="UP000796880">
    <property type="component" value="Unassembled WGS sequence"/>
</dbReference>
<dbReference type="SUPFAM" id="SSF56112">
    <property type="entry name" value="Protein kinase-like (PK-like)"/>
    <property type="match status" value="1"/>
</dbReference>
<evidence type="ECO:0000256" key="9">
    <source>
        <dbReference type="PROSITE-ProRule" id="PRU10141"/>
    </source>
</evidence>
<dbReference type="PROSITE" id="PS00107">
    <property type="entry name" value="PROTEIN_KINASE_ATP"/>
    <property type="match status" value="1"/>
</dbReference>
<reference evidence="12" key="1">
    <citation type="submission" date="2020-03" db="EMBL/GenBank/DDBJ databases">
        <title>A high-quality chromosome-level genome assembly of a woody plant with both climbing and erect habits, Rhamnella rubrinervis.</title>
        <authorList>
            <person name="Lu Z."/>
            <person name="Yang Y."/>
            <person name="Zhu X."/>
            <person name="Sun Y."/>
        </authorList>
    </citation>
    <scope>NUCLEOTIDE SEQUENCE</scope>
    <source>
        <strain evidence="12">BYM</strain>
        <tissue evidence="12">Leaf</tissue>
    </source>
</reference>
<evidence type="ECO:0000256" key="7">
    <source>
        <dbReference type="ARBA" id="ARBA00047559"/>
    </source>
</evidence>
<dbReference type="GO" id="GO:0004709">
    <property type="term" value="F:MAP kinase kinase kinase activity"/>
    <property type="evidence" value="ECO:0007669"/>
    <property type="project" value="UniProtKB-EC"/>
</dbReference>
<dbReference type="Gene3D" id="1.10.510.10">
    <property type="entry name" value="Transferase(Phosphotransferase) domain 1"/>
    <property type="match status" value="1"/>
</dbReference>
<dbReference type="InterPro" id="IPR011009">
    <property type="entry name" value="Kinase-like_dom_sf"/>
</dbReference>
<dbReference type="CDD" id="cd06632">
    <property type="entry name" value="STKc_MEKK1_plant"/>
    <property type="match status" value="1"/>
</dbReference>
<feature type="compositionally biased region" description="Low complexity" evidence="10">
    <location>
        <begin position="19"/>
        <end position="37"/>
    </location>
</feature>
<evidence type="ECO:0000256" key="5">
    <source>
        <dbReference type="ARBA" id="ARBA00022777"/>
    </source>
</evidence>